<dbReference type="Proteomes" id="UP001458946">
    <property type="component" value="Unassembled WGS sequence"/>
</dbReference>
<comment type="caution">
    <text evidence="2">The sequence shown here is derived from an EMBL/GenBank/DDBJ whole genome shotgun (WGS) entry which is preliminary data.</text>
</comment>
<accession>A0ABP9VFP2</accession>
<evidence type="ECO:0000313" key="2">
    <source>
        <dbReference type="EMBL" id="GAA5502522.1"/>
    </source>
</evidence>
<reference evidence="2 3" key="1">
    <citation type="submission" date="2024-02" db="EMBL/GenBank/DDBJ databases">
        <title>Deinococcus xinjiangensis NBRC 107630.</title>
        <authorList>
            <person name="Ichikawa N."/>
            <person name="Katano-Makiyama Y."/>
            <person name="Hidaka K."/>
        </authorList>
    </citation>
    <scope>NUCLEOTIDE SEQUENCE [LARGE SCALE GENOMIC DNA]</scope>
    <source>
        <strain evidence="2 3">NBRC 107630</strain>
    </source>
</reference>
<evidence type="ECO:0008006" key="4">
    <source>
        <dbReference type="Google" id="ProtNLM"/>
    </source>
</evidence>
<keyword evidence="3" id="KW-1185">Reference proteome</keyword>
<protein>
    <recommendedName>
        <fullName evidence="4">DUF937 domain-containing protein</fullName>
    </recommendedName>
</protein>
<gene>
    <name evidence="2" type="ORF">Dxin01_02266</name>
</gene>
<proteinExistence type="predicted"/>
<evidence type="ECO:0000313" key="3">
    <source>
        <dbReference type="Proteomes" id="UP001458946"/>
    </source>
</evidence>
<name>A0ABP9VFP2_9DEIO</name>
<evidence type="ECO:0000256" key="1">
    <source>
        <dbReference type="SAM" id="MobiDB-lite"/>
    </source>
</evidence>
<dbReference type="EMBL" id="BAABRN010000024">
    <property type="protein sequence ID" value="GAA5502522.1"/>
    <property type="molecule type" value="Genomic_DNA"/>
</dbReference>
<feature type="region of interest" description="Disordered" evidence="1">
    <location>
        <begin position="294"/>
        <end position="323"/>
    </location>
</feature>
<organism evidence="2 3">
    <name type="scientific">Deinococcus xinjiangensis</name>
    <dbReference type="NCBI Taxonomy" id="457454"/>
    <lineage>
        <taxon>Bacteria</taxon>
        <taxon>Thermotogati</taxon>
        <taxon>Deinococcota</taxon>
        <taxon>Deinococci</taxon>
        <taxon>Deinococcales</taxon>
        <taxon>Deinococcaceae</taxon>
        <taxon>Deinococcus</taxon>
    </lineage>
</organism>
<sequence length="359" mass="36224">MRNAKQLSTALRQGQTGQELIQKLHSMSPQEQKATLAAMRSSYPAVWKAYQQAKAEGAAPAKPSAAGPSSLDIAKAFGQSMVTETPANLVKFGQGVKQSGVELASGLLSAVKNPAAVAKAIGQQISQSNAKMAAGIYLAGVSSGLLKGNQQAAQDALKKLPAAQAQQPKQQLRSVLSDPKKIGNVTGNALLGVLSDGALSAAGKGVGLAARSATGQAATRTAQQAASAGNRALDSIAQGMFGGKGPKGMTPALATVGGGMSNVGAGLNLGRQVGQFPKGLGLAGVGAANLMAKGSGNRSATPKTGGTPIEDVKGSQKTPSIKDLAKDLSRVQKSGVDEVSRLLYGFFCDENPTKPTPSV</sequence>